<dbReference type="AlphaFoldDB" id="A0A812XYB3"/>
<dbReference type="PANTHER" id="PTHR36007">
    <property type="entry name" value="TRANSPORT PROTEIN-RELATED"/>
    <property type="match status" value="1"/>
</dbReference>
<reference evidence="2" key="1">
    <citation type="submission" date="2021-02" db="EMBL/GenBank/DDBJ databases">
        <authorList>
            <person name="Dougan E. K."/>
            <person name="Rhodes N."/>
            <person name="Thang M."/>
            <person name="Chan C."/>
        </authorList>
    </citation>
    <scope>NUCLEOTIDE SEQUENCE</scope>
</reference>
<proteinExistence type="predicted"/>
<gene>
    <name evidence="2" type="ORF">SPIL2461_LOCUS22412</name>
</gene>
<dbReference type="OrthoDB" id="2018918at2759"/>
<evidence type="ECO:0000313" key="3">
    <source>
        <dbReference type="Proteomes" id="UP000649617"/>
    </source>
</evidence>
<organism evidence="2 3">
    <name type="scientific">Symbiodinium pilosum</name>
    <name type="common">Dinoflagellate</name>
    <dbReference type="NCBI Taxonomy" id="2952"/>
    <lineage>
        <taxon>Eukaryota</taxon>
        <taxon>Sar</taxon>
        <taxon>Alveolata</taxon>
        <taxon>Dinophyceae</taxon>
        <taxon>Suessiales</taxon>
        <taxon>Symbiodiniaceae</taxon>
        <taxon>Symbiodinium</taxon>
    </lineage>
</organism>
<accession>A0A812XYB3</accession>
<keyword evidence="1" id="KW-0472">Membrane</keyword>
<dbReference type="Proteomes" id="UP000649617">
    <property type="component" value="Unassembled WGS sequence"/>
</dbReference>
<evidence type="ECO:0008006" key="4">
    <source>
        <dbReference type="Google" id="ProtNLM"/>
    </source>
</evidence>
<evidence type="ECO:0000256" key="1">
    <source>
        <dbReference type="SAM" id="Phobius"/>
    </source>
</evidence>
<feature type="transmembrane region" description="Helical" evidence="1">
    <location>
        <begin position="36"/>
        <end position="60"/>
    </location>
</feature>
<name>A0A812XYB3_SYMPI</name>
<dbReference type="InterPro" id="IPR009577">
    <property type="entry name" value="Sm_multidrug_ex"/>
</dbReference>
<evidence type="ECO:0000313" key="2">
    <source>
        <dbReference type="EMBL" id="CAE7764991.1"/>
    </source>
</evidence>
<keyword evidence="3" id="KW-1185">Reference proteome</keyword>
<dbReference type="Pfam" id="PF06695">
    <property type="entry name" value="Sm_multidrug_ex"/>
    <property type="match status" value="1"/>
</dbReference>
<dbReference type="PANTHER" id="PTHR36007:SF2">
    <property type="entry name" value="TRANSPORT PROTEIN-RELATED"/>
    <property type="match status" value="1"/>
</dbReference>
<comment type="caution">
    <text evidence="2">The sequence shown here is derived from an EMBL/GenBank/DDBJ whole genome shotgun (WGS) entry which is preliminary data.</text>
</comment>
<keyword evidence="1" id="KW-0812">Transmembrane</keyword>
<keyword evidence="1" id="KW-1133">Transmembrane helix</keyword>
<protein>
    <recommendedName>
        <fullName evidence="4">Small multi-drug export protein</fullName>
    </recommendedName>
</protein>
<dbReference type="EMBL" id="CAJNIZ010047260">
    <property type="protein sequence ID" value="CAE7764991.1"/>
    <property type="molecule type" value="Genomic_DNA"/>
</dbReference>
<sequence length="119" mass="12576">MKSCFAIPDWAILILISALPLVELRGGVPVGLWMGLAVPQVMLLCIVGNMIPIPLILAALRIDQIKQLLSPLLKRAAQKTEPIGAHDRWVGVAAFVGVPLPGTGAWTGAMVRTLACGCT</sequence>